<feature type="region of interest" description="Disordered" evidence="1">
    <location>
        <begin position="207"/>
        <end position="270"/>
    </location>
</feature>
<sequence>MGAEFRSYNALHVPLFLHRQRLARLTTPRSTPTPFRNRDTAASRLDGVPIRTTSTTTTGEEELQRGNRLVEPRRQPEDNEDESALAGAGAGPERVHQGRRREQKASGGREGKSESGIREKAPALFLSEYQLNIRLHDDNSNAPQSTPSRVNLIHDRHHHTSLTISQDTQPMRQLSHQGEVGTAILTEPNCLAPQSVSPSVHRIPTSLTPTKTPLPWVLPPQHSQQMDRSPHARTRSSAPATMVSRETPGPPHRISTFRNPGQAATTYNGK</sequence>
<dbReference type="EMBL" id="MU154596">
    <property type="protein sequence ID" value="KAF9492736.1"/>
    <property type="molecule type" value="Genomic_DNA"/>
</dbReference>
<protein>
    <submittedName>
        <fullName evidence="2">Uncharacterized protein</fullName>
    </submittedName>
</protein>
<keyword evidence="3" id="KW-1185">Reference proteome</keyword>
<dbReference type="Proteomes" id="UP000807025">
    <property type="component" value="Unassembled WGS sequence"/>
</dbReference>
<accession>A0A9P5ZVW2</accession>
<proteinExistence type="predicted"/>
<organism evidence="2 3">
    <name type="scientific">Pleurotus eryngii</name>
    <name type="common">Boletus of the steppes</name>
    <dbReference type="NCBI Taxonomy" id="5323"/>
    <lineage>
        <taxon>Eukaryota</taxon>
        <taxon>Fungi</taxon>
        <taxon>Dikarya</taxon>
        <taxon>Basidiomycota</taxon>
        <taxon>Agaricomycotina</taxon>
        <taxon>Agaricomycetes</taxon>
        <taxon>Agaricomycetidae</taxon>
        <taxon>Agaricales</taxon>
        <taxon>Pleurotineae</taxon>
        <taxon>Pleurotaceae</taxon>
        <taxon>Pleurotus</taxon>
    </lineage>
</organism>
<comment type="caution">
    <text evidence="2">The sequence shown here is derived from an EMBL/GenBank/DDBJ whole genome shotgun (WGS) entry which is preliminary data.</text>
</comment>
<reference evidence="2" key="1">
    <citation type="submission" date="2020-11" db="EMBL/GenBank/DDBJ databases">
        <authorList>
            <consortium name="DOE Joint Genome Institute"/>
            <person name="Ahrendt S."/>
            <person name="Riley R."/>
            <person name="Andreopoulos W."/>
            <person name="Labutti K."/>
            <person name="Pangilinan J."/>
            <person name="Ruiz-Duenas F.J."/>
            <person name="Barrasa J.M."/>
            <person name="Sanchez-Garcia M."/>
            <person name="Camarero S."/>
            <person name="Miyauchi S."/>
            <person name="Serrano A."/>
            <person name="Linde D."/>
            <person name="Babiker R."/>
            <person name="Drula E."/>
            <person name="Ayuso-Fernandez I."/>
            <person name="Pacheco R."/>
            <person name="Padilla G."/>
            <person name="Ferreira P."/>
            <person name="Barriuso J."/>
            <person name="Kellner H."/>
            <person name="Castanera R."/>
            <person name="Alfaro M."/>
            <person name="Ramirez L."/>
            <person name="Pisabarro A.G."/>
            <person name="Kuo A."/>
            <person name="Tritt A."/>
            <person name="Lipzen A."/>
            <person name="He G."/>
            <person name="Yan M."/>
            <person name="Ng V."/>
            <person name="Cullen D."/>
            <person name="Martin F."/>
            <person name="Rosso M.-N."/>
            <person name="Henrissat B."/>
            <person name="Hibbett D."/>
            <person name="Martinez A.T."/>
            <person name="Grigoriev I.V."/>
        </authorList>
    </citation>
    <scope>NUCLEOTIDE SEQUENCE</scope>
    <source>
        <strain evidence="2">ATCC 90797</strain>
    </source>
</reference>
<dbReference type="OrthoDB" id="10672144at2759"/>
<feature type="region of interest" description="Disordered" evidence="1">
    <location>
        <begin position="24"/>
        <end position="118"/>
    </location>
</feature>
<feature type="compositionally biased region" description="Basic and acidic residues" evidence="1">
    <location>
        <begin position="62"/>
        <end position="77"/>
    </location>
</feature>
<gene>
    <name evidence="2" type="ORF">BDN71DRAFT_1509185</name>
</gene>
<evidence type="ECO:0000313" key="3">
    <source>
        <dbReference type="Proteomes" id="UP000807025"/>
    </source>
</evidence>
<feature type="compositionally biased region" description="Basic and acidic residues" evidence="1">
    <location>
        <begin position="103"/>
        <end position="118"/>
    </location>
</feature>
<dbReference type="AlphaFoldDB" id="A0A9P5ZVW2"/>
<evidence type="ECO:0000313" key="2">
    <source>
        <dbReference type="EMBL" id="KAF9492736.1"/>
    </source>
</evidence>
<feature type="compositionally biased region" description="Polar residues" evidence="1">
    <location>
        <begin position="256"/>
        <end position="270"/>
    </location>
</feature>
<evidence type="ECO:0000256" key="1">
    <source>
        <dbReference type="SAM" id="MobiDB-lite"/>
    </source>
</evidence>
<name>A0A9P5ZVW2_PLEER</name>